<dbReference type="EMBL" id="GBXM01015794">
    <property type="protein sequence ID" value="JAH92783.1"/>
    <property type="molecule type" value="Transcribed_RNA"/>
</dbReference>
<feature type="compositionally biased region" description="Polar residues" evidence="1">
    <location>
        <begin position="57"/>
        <end position="72"/>
    </location>
</feature>
<evidence type="ECO:0000313" key="2">
    <source>
        <dbReference type="EMBL" id="JAH92783.1"/>
    </source>
</evidence>
<organism evidence="2">
    <name type="scientific">Anguilla anguilla</name>
    <name type="common">European freshwater eel</name>
    <name type="synonym">Muraena anguilla</name>
    <dbReference type="NCBI Taxonomy" id="7936"/>
    <lineage>
        <taxon>Eukaryota</taxon>
        <taxon>Metazoa</taxon>
        <taxon>Chordata</taxon>
        <taxon>Craniata</taxon>
        <taxon>Vertebrata</taxon>
        <taxon>Euteleostomi</taxon>
        <taxon>Actinopterygii</taxon>
        <taxon>Neopterygii</taxon>
        <taxon>Teleostei</taxon>
        <taxon>Anguilliformes</taxon>
        <taxon>Anguillidae</taxon>
        <taxon>Anguilla</taxon>
    </lineage>
</organism>
<reference evidence="2" key="2">
    <citation type="journal article" date="2015" name="Fish Shellfish Immunol.">
        <title>Early steps in the European eel (Anguilla anguilla)-Vibrio vulnificus interaction in the gills: Role of the RtxA13 toxin.</title>
        <authorList>
            <person name="Callol A."/>
            <person name="Pajuelo D."/>
            <person name="Ebbesson L."/>
            <person name="Teles M."/>
            <person name="MacKenzie S."/>
            <person name="Amaro C."/>
        </authorList>
    </citation>
    <scope>NUCLEOTIDE SEQUENCE</scope>
</reference>
<dbReference type="AlphaFoldDB" id="A0A0E9WTJ6"/>
<feature type="region of interest" description="Disordered" evidence="1">
    <location>
        <begin position="57"/>
        <end position="80"/>
    </location>
</feature>
<reference evidence="2" key="1">
    <citation type="submission" date="2014-11" db="EMBL/GenBank/DDBJ databases">
        <authorList>
            <person name="Amaro Gonzalez C."/>
        </authorList>
    </citation>
    <scope>NUCLEOTIDE SEQUENCE</scope>
</reference>
<sequence length="80" mass="9118">MFIKSDDLKLNTIEPSRFLRCFQLKVCREEHHTCLSILRKMLLPLVTFSPLRGSRTQMSCSPHESPAASTDINGIETLAR</sequence>
<evidence type="ECO:0000256" key="1">
    <source>
        <dbReference type="SAM" id="MobiDB-lite"/>
    </source>
</evidence>
<accession>A0A0E9WTJ6</accession>
<protein>
    <submittedName>
        <fullName evidence="2">Uncharacterized protein</fullName>
    </submittedName>
</protein>
<name>A0A0E9WTJ6_ANGAN</name>
<proteinExistence type="predicted"/>